<evidence type="ECO:0000313" key="1">
    <source>
        <dbReference type="EMBL" id="MBB5714185.1"/>
    </source>
</evidence>
<gene>
    <name evidence="1" type="ORF">FHS94_001008</name>
</gene>
<protein>
    <submittedName>
        <fullName evidence="1">Uncharacterized protein</fullName>
    </submittedName>
</protein>
<evidence type="ECO:0000313" key="2">
    <source>
        <dbReference type="Proteomes" id="UP000546200"/>
    </source>
</evidence>
<dbReference type="RefSeq" id="WP_221234546.1">
    <property type="nucleotide sequence ID" value="NZ_JACIJK010000002.1"/>
</dbReference>
<proteinExistence type="predicted"/>
<organism evidence="1 2">
    <name type="scientific">Sphingomonas aerophila</name>
    <dbReference type="NCBI Taxonomy" id="1344948"/>
    <lineage>
        <taxon>Bacteria</taxon>
        <taxon>Pseudomonadati</taxon>
        <taxon>Pseudomonadota</taxon>
        <taxon>Alphaproteobacteria</taxon>
        <taxon>Sphingomonadales</taxon>
        <taxon>Sphingomonadaceae</taxon>
        <taxon>Sphingomonas</taxon>
    </lineage>
</organism>
<dbReference type="AlphaFoldDB" id="A0A7W9ETI1"/>
<accession>A0A7W9ETI1</accession>
<keyword evidence="2" id="KW-1185">Reference proteome</keyword>
<sequence>MSQEGPSTVERAVELAKSGSCATIADIRKALTREKYDGVNQHLNGAALKKQLVALMAERKALSGPNRAR</sequence>
<reference evidence="1 2" key="1">
    <citation type="submission" date="2020-08" db="EMBL/GenBank/DDBJ databases">
        <title>Genomic Encyclopedia of Type Strains, Phase IV (KMG-IV): sequencing the most valuable type-strain genomes for metagenomic binning, comparative biology and taxonomic classification.</title>
        <authorList>
            <person name="Goeker M."/>
        </authorList>
    </citation>
    <scope>NUCLEOTIDE SEQUENCE [LARGE SCALE GENOMIC DNA]</scope>
    <source>
        <strain evidence="1 2">DSM 100044</strain>
    </source>
</reference>
<name>A0A7W9ETI1_9SPHN</name>
<dbReference type="EMBL" id="JACIJK010000002">
    <property type="protein sequence ID" value="MBB5714185.1"/>
    <property type="molecule type" value="Genomic_DNA"/>
</dbReference>
<dbReference type="Proteomes" id="UP000546200">
    <property type="component" value="Unassembled WGS sequence"/>
</dbReference>
<comment type="caution">
    <text evidence="1">The sequence shown here is derived from an EMBL/GenBank/DDBJ whole genome shotgun (WGS) entry which is preliminary data.</text>
</comment>